<dbReference type="AlphaFoldDB" id="A0AAE0GSV4"/>
<dbReference type="PANTHER" id="PTHR21530">
    <property type="entry name" value="PHEROMONE SHUTDOWN PROTEIN"/>
    <property type="match status" value="1"/>
</dbReference>
<keyword evidence="2" id="KW-1185">Reference proteome</keyword>
<gene>
    <name evidence="1" type="ORF">CYMTET_8733</name>
</gene>
<dbReference type="Proteomes" id="UP001190700">
    <property type="component" value="Unassembled WGS sequence"/>
</dbReference>
<name>A0AAE0GSV4_9CHLO</name>
<evidence type="ECO:0000313" key="1">
    <source>
        <dbReference type="EMBL" id="KAK3283575.1"/>
    </source>
</evidence>
<dbReference type="EMBL" id="LGRX02002711">
    <property type="protein sequence ID" value="KAK3283575.1"/>
    <property type="molecule type" value="Genomic_DNA"/>
</dbReference>
<comment type="caution">
    <text evidence="1">The sequence shown here is derived from an EMBL/GenBank/DDBJ whole genome shotgun (WGS) entry which is preliminary data.</text>
</comment>
<sequence length="319" mass="34599">MERAAGLVTRLKSRELRKTGGTLAELFVEEATGTVLWDTADQGPAPRGWGLERSLGVKLMHGKLREVVGCGSTDRGAQPYPIDRSVAEYKAIQNGARWRMELETGEEFVAAFEAACTVGATAVVLGDQPASTTKRRLQELSAERVGRAAPTAANSLSTMIRNSCATLVFLLLPSVLSPDGGQGIVTALGQRLVRDLGLLVMVGSVILSLPGINTSIFQEIKQGPELNEEDIEQALLHERDVYMARTLRTVLGLQEGLEKTPMFVLSRLGDFEYWRLKPDGIYNAKEGTEVVAVVGLAHLPGVCRAWRKAQWKKATSSVA</sequence>
<reference evidence="1 2" key="1">
    <citation type="journal article" date="2015" name="Genome Biol. Evol.">
        <title>Comparative Genomics of a Bacterivorous Green Alga Reveals Evolutionary Causalities and Consequences of Phago-Mixotrophic Mode of Nutrition.</title>
        <authorList>
            <person name="Burns J.A."/>
            <person name="Paasch A."/>
            <person name="Narechania A."/>
            <person name="Kim E."/>
        </authorList>
    </citation>
    <scope>NUCLEOTIDE SEQUENCE [LARGE SCALE GENOMIC DNA]</scope>
    <source>
        <strain evidence="1 2">PLY_AMNH</strain>
    </source>
</reference>
<evidence type="ECO:0000313" key="2">
    <source>
        <dbReference type="Proteomes" id="UP001190700"/>
    </source>
</evidence>
<dbReference type="PANTHER" id="PTHR21530:SF7">
    <property type="entry name" value="TRAB DOMAIN-CONTAINING PROTEIN"/>
    <property type="match status" value="1"/>
</dbReference>
<accession>A0AAE0GSV4</accession>
<proteinExistence type="predicted"/>
<dbReference type="InterPro" id="IPR046345">
    <property type="entry name" value="TraB_PrgY-like"/>
</dbReference>
<organism evidence="1 2">
    <name type="scientific">Cymbomonas tetramitiformis</name>
    <dbReference type="NCBI Taxonomy" id="36881"/>
    <lineage>
        <taxon>Eukaryota</taxon>
        <taxon>Viridiplantae</taxon>
        <taxon>Chlorophyta</taxon>
        <taxon>Pyramimonadophyceae</taxon>
        <taxon>Pyramimonadales</taxon>
        <taxon>Pyramimonadaceae</taxon>
        <taxon>Cymbomonas</taxon>
    </lineage>
</organism>
<protein>
    <submittedName>
        <fullName evidence="1">Uncharacterized protein</fullName>
    </submittedName>
</protein>